<organism evidence="11 12">
    <name type="scientific">Methanorbis furvi</name>
    <dbReference type="NCBI Taxonomy" id="3028299"/>
    <lineage>
        <taxon>Archaea</taxon>
        <taxon>Methanobacteriati</taxon>
        <taxon>Methanobacteriota</taxon>
        <taxon>Stenosarchaea group</taxon>
        <taxon>Methanomicrobia</taxon>
        <taxon>Methanomicrobiales</taxon>
        <taxon>Methanocorpusculaceae</taxon>
        <taxon>Methanorbis</taxon>
    </lineage>
</organism>
<dbReference type="GO" id="GO:0042910">
    <property type="term" value="F:xenobiotic transmembrane transporter activity"/>
    <property type="evidence" value="ECO:0007669"/>
    <property type="project" value="InterPro"/>
</dbReference>
<protein>
    <recommendedName>
        <fullName evidence="9">Multidrug-efflux transporter</fullName>
    </recommendedName>
</protein>
<evidence type="ECO:0000256" key="3">
    <source>
        <dbReference type="ARBA" id="ARBA00022449"/>
    </source>
</evidence>
<evidence type="ECO:0000313" key="11">
    <source>
        <dbReference type="EMBL" id="MDV0441217.1"/>
    </source>
</evidence>
<keyword evidence="12" id="KW-1185">Reference proteome</keyword>
<evidence type="ECO:0000256" key="7">
    <source>
        <dbReference type="ARBA" id="ARBA00023065"/>
    </source>
</evidence>
<sequence>MYSLMTERENIITEGSITKALIIIAIPIIISNILQSVLEVVDMYFIGHLGQDAIAGGTMSISIIMVLTTVLFGIVTATAAFISRAYGSQRYERIQVILAHSLYLALIISAIIAVIGFFWSEQLLLLLGADPGALAEGVKFLQPMLMGLFVMVILMTLVTAFQSSGDSRTPMFAMIVVNIVNILLNPTLIQGLAGFPAFGIAGSAYASLLSRGAGIFLLLGIIYLHPSFKNSPVRLPKKWTFETDLIKQIVFIAIPSAIQSGVRSFGFLMMTAIVTTFYGTAAVAAYGISIRLDMLGLIIVMGFCTAIAVMVGQNLGAGRTDRAELSVKYAVVINAIFMACVAVFYFFNAEMLLAFFGAEGEALVDGILFMHIIPFSYFIIAAAMTLGFAMNGAGMTRPGMYSAIAGQICTQVALSAMFAYLGYPIQYIWYAIVCGSIVMCICDYYFYRKGDWKRKKLDLGGEDA</sequence>
<keyword evidence="4" id="KW-1003">Cell membrane</keyword>
<evidence type="ECO:0000313" key="12">
    <source>
        <dbReference type="Proteomes" id="UP001273136"/>
    </source>
</evidence>
<evidence type="ECO:0000256" key="8">
    <source>
        <dbReference type="ARBA" id="ARBA00023136"/>
    </source>
</evidence>
<feature type="transmembrane region" description="Helical" evidence="10">
    <location>
        <begin position="58"/>
        <end position="82"/>
    </location>
</feature>
<dbReference type="InterPro" id="IPR048279">
    <property type="entry name" value="MdtK-like"/>
</dbReference>
<keyword evidence="5 10" id="KW-0812">Transmembrane</keyword>
<feature type="transmembrane region" description="Helical" evidence="10">
    <location>
        <begin position="294"/>
        <end position="315"/>
    </location>
</feature>
<dbReference type="EMBL" id="JAWDKA010000002">
    <property type="protein sequence ID" value="MDV0441217.1"/>
    <property type="molecule type" value="Genomic_DNA"/>
</dbReference>
<evidence type="ECO:0000256" key="6">
    <source>
        <dbReference type="ARBA" id="ARBA00022989"/>
    </source>
</evidence>
<keyword evidence="2" id="KW-0813">Transport</keyword>
<feature type="transmembrane region" description="Helical" evidence="10">
    <location>
        <begin position="427"/>
        <end position="447"/>
    </location>
</feature>
<dbReference type="InterPro" id="IPR002528">
    <property type="entry name" value="MATE_fam"/>
</dbReference>
<dbReference type="Proteomes" id="UP001273136">
    <property type="component" value="Unassembled WGS sequence"/>
</dbReference>
<keyword evidence="8 10" id="KW-0472">Membrane</keyword>
<evidence type="ECO:0000256" key="5">
    <source>
        <dbReference type="ARBA" id="ARBA00022692"/>
    </source>
</evidence>
<keyword evidence="3" id="KW-0050">Antiport</keyword>
<dbReference type="GO" id="GO:0005886">
    <property type="term" value="C:plasma membrane"/>
    <property type="evidence" value="ECO:0007669"/>
    <property type="project" value="UniProtKB-SubCell"/>
</dbReference>
<dbReference type="PANTHER" id="PTHR43298">
    <property type="entry name" value="MULTIDRUG RESISTANCE PROTEIN NORM-RELATED"/>
    <property type="match status" value="1"/>
</dbReference>
<evidence type="ECO:0000256" key="9">
    <source>
        <dbReference type="ARBA" id="ARBA00031636"/>
    </source>
</evidence>
<dbReference type="InterPro" id="IPR050222">
    <property type="entry name" value="MATE_MdtK"/>
</dbReference>
<dbReference type="PANTHER" id="PTHR43298:SF2">
    <property type="entry name" value="FMN_FAD EXPORTER YEEO-RELATED"/>
    <property type="match status" value="1"/>
</dbReference>
<dbReference type="GO" id="GO:0006811">
    <property type="term" value="P:monoatomic ion transport"/>
    <property type="evidence" value="ECO:0007669"/>
    <property type="project" value="UniProtKB-KW"/>
</dbReference>
<dbReference type="AlphaFoldDB" id="A0AAE4M9X1"/>
<evidence type="ECO:0000256" key="10">
    <source>
        <dbReference type="SAM" id="Phobius"/>
    </source>
</evidence>
<keyword evidence="7" id="KW-0406">Ion transport</keyword>
<name>A0AAE4M9X1_9EURY</name>
<gene>
    <name evidence="11" type="primary">mepA</name>
    <name evidence="11" type="ORF">McpAg1_03970</name>
</gene>
<feature type="transmembrane region" description="Helical" evidence="10">
    <location>
        <begin position="20"/>
        <end position="38"/>
    </location>
</feature>
<accession>A0AAE4M9X1</accession>
<dbReference type="Pfam" id="PF01554">
    <property type="entry name" value="MatE"/>
    <property type="match status" value="2"/>
</dbReference>
<feature type="transmembrane region" description="Helical" evidence="10">
    <location>
        <begin position="401"/>
        <end position="421"/>
    </location>
</feature>
<feature type="transmembrane region" description="Helical" evidence="10">
    <location>
        <begin position="94"/>
        <end position="120"/>
    </location>
</feature>
<dbReference type="PIRSF" id="PIRSF006603">
    <property type="entry name" value="DinF"/>
    <property type="match status" value="1"/>
</dbReference>
<reference evidence="11" key="1">
    <citation type="submission" date="2023-06" db="EMBL/GenBank/DDBJ databases">
        <title>Genome sequence of Methancorpusculaceae sp. Ag1.</title>
        <authorList>
            <person name="Protasov E."/>
            <person name="Platt K."/>
            <person name="Poehlein A."/>
            <person name="Daniel R."/>
            <person name="Brune A."/>
        </authorList>
    </citation>
    <scope>NUCLEOTIDE SEQUENCE</scope>
    <source>
        <strain evidence="11">Ag1</strain>
    </source>
</reference>
<dbReference type="CDD" id="cd13137">
    <property type="entry name" value="MATE_NorM_like"/>
    <property type="match status" value="1"/>
</dbReference>
<feature type="transmembrane region" description="Helical" evidence="10">
    <location>
        <begin position="367"/>
        <end position="389"/>
    </location>
</feature>
<dbReference type="NCBIfam" id="TIGR00797">
    <property type="entry name" value="matE"/>
    <property type="match status" value="1"/>
</dbReference>
<comment type="caution">
    <text evidence="11">The sequence shown here is derived from an EMBL/GenBank/DDBJ whole genome shotgun (WGS) entry which is preliminary data.</text>
</comment>
<dbReference type="GO" id="GO:0015297">
    <property type="term" value="F:antiporter activity"/>
    <property type="evidence" value="ECO:0007669"/>
    <property type="project" value="UniProtKB-KW"/>
</dbReference>
<feature type="transmembrane region" description="Helical" evidence="10">
    <location>
        <begin position="172"/>
        <end position="198"/>
    </location>
</feature>
<feature type="transmembrane region" description="Helical" evidence="10">
    <location>
        <begin position="327"/>
        <end position="347"/>
    </location>
</feature>
<keyword evidence="6 10" id="KW-1133">Transmembrane helix</keyword>
<proteinExistence type="predicted"/>
<comment type="subcellular location">
    <subcellularLocation>
        <location evidence="1">Cell membrane</location>
        <topology evidence="1">Multi-pass membrane protein</topology>
    </subcellularLocation>
</comment>
<feature type="transmembrane region" description="Helical" evidence="10">
    <location>
        <begin position="140"/>
        <end position="160"/>
    </location>
</feature>
<evidence type="ECO:0000256" key="2">
    <source>
        <dbReference type="ARBA" id="ARBA00022448"/>
    </source>
</evidence>
<evidence type="ECO:0000256" key="4">
    <source>
        <dbReference type="ARBA" id="ARBA00022475"/>
    </source>
</evidence>
<feature type="transmembrane region" description="Helical" evidence="10">
    <location>
        <begin position="265"/>
        <end position="288"/>
    </location>
</feature>
<feature type="transmembrane region" description="Helical" evidence="10">
    <location>
        <begin position="204"/>
        <end position="224"/>
    </location>
</feature>
<evidence type="ECO:0000256" key="1">
    <source>
        <dbReference type="ARBA" id="ARBA00004651"/>
    </source>
</evidence>